<organism evidence="2 3">
    <name type="scientific">Hydrogenivirga caldilitoris</name>
    <dbReference type="NCBI Taxonomy" id="246264"/>
    <lineage>
        <taxon>Bacteria</taxon>
        <taxon>Pseudomonadati</taxon>
        <taxon>Aquificota</taxon>
        <taxon>Aquificia</taxon>
        <taxon>Aquificales</taxon>
        <taxon>Aquificaceae</taxon>
        <taxon>Hydrogenivirga</taxon>
    </lineage>
</organism>
<proteinExistence type="predicted"/>
<keyword evidence="1" id="KW-0472">Membrane</keyword>
<evidence type="ECO:0000313" key="2">
    <source>
        <dbReference type="EMBL" id="RLJ70537.1"/>
    </source>
</evidence>
<feature type="transmembrane region" description="Helical" evidence="1">
    <location>
        <begin position="73"/>
        <end position="98"/>
    </location>
</feature>
<comment type="caution">
    <text evidence="2">The sequence shown here is derived from an EMBL/GenBank/DDBJ whole genome shotgun (WGS) entry which is preliminary data.</text>
</comment>
<keyword evidence="1" id="KW-1133">Transmembrane helix</keyword>
<keyword evidence="3" id="KW-1185">Reference proteome</keyword>
<sequence length="138" mass="15425">MSYELLTALSLLTIGGSGILILTGLFLIKKGNRELHKRAMLSASFLALLFLVFYLLKYFMYPPKPYEGPYKGLYLFILISHSILAAINLPLAIVTVFLGLKDKLSKHKKVAPVTAFVWIYVAITGWAIFIFLKLGGNQ</sequence>
<evidence type="ECO:0000256" key="1">
    <source>
        <dbReference type="SAM" id="Phobius"/>
    </source>
</evidence>
<dbReference type="AlphaFoldDB" id="A0A497XNL7"/>
<dbReference type="InterPro" id="IPR007352">
    <property type="entry name" value="DUF420"/>
</dbReference>
<dbReference type="Pfam" id="PF04238">
    <property type="entry name" value="DUF420"/>
    <property type="match status" value="1"/>
</dbReference>
<reference evidence="2 3" key="1">
    <citation type="submission" date="2018-10" db="EMBL/GenBank/DDBJ databases">
        <title>Genomic Encyclopedia of Archaeal and Bacterial Type Strains, Phase II (KMG-II): from individual species to whole genera.</title>
        <authorList>
            <person name="Goeker M."/>
        </authorList>
    </citation>
    <scope>NUCLEOTIDE SEQUENCE [LARGE SCALE GENOMIC DNA]</scope>
    <source>
        <strain evidence="2 3">DSM 16510</strain>
    </source>
</reference>
<dbReference type="EMBL" id="RCCJ01000001">
    <property type="protein sequence ID" value="RLJ70537.1"/>
    <property type="molecule type" value="Genomic_DNA"/>
</dbReference>
<feature type="transmembrane region" description="Helical" evidence="1">
    <location>
        <begin position="40"/>
        <end position="61"/>
    </location>
</feature>
<keyword evidence="1" id="KW-0812">Transmembrane</keyword>
<name>A0A497XNL7_9AQUI</name>
<dbReference type="PANTHER" id="PTHR37692:SF1">
    <property type="entry name" value="DUF420 DOMAIN-CONTAINING PROTEIN"/>
    <property type="match status" value="1"/>
</dbReference>
<dbReference type="GO" id="GO:0004129">
    <property type="term" value="F:cytochrome-c oxidase activity"/>
    <property type="evidence" value="ECO:0007669"/>
    <property type="project" value="InterPro"/>
</dbReference>
<feature type="transmembrane region" description="Helical" evidence="1">
    <location>
        <begin position="6"/>
        <end position="28"/>
    </location>
</feature>
<dbReference type="RefSeq" id="WP_121010335.1">
    <property type="nucleotide sequence ID" value="NZ_RCCJ01000001.1"/>
</dbReference>
<accession>A0A497XNL7</accession>
<dbReference type="Gene3D" id="1.20.120.80">
    <property type="entry name" value="Cytochrome c oxidase, subunit III, four-helix bundle"/>
    <property type="match status" value="1"/>
</dbReference>
<dbReference type="GO" id="GO:0022904">
    <property type="term" value="P:respiratory electron transport chain"/>
    <property type="evidence" value="ECO:0007669"/>
    <property type="project" value="InterPro"/>
</dbReference>
<evidence type="ECO:0000313" key="3">
    <source>
        <dbReference type="Proteomes" id="UP000267841"/>
    </source>
</evidence>
<dbReference type="InterPro" id="IPR013833">
    <property type="entry name" value="Cyt_c_oxidase_su3_a-hlx"/>
</dbReference>
<dbReference type="Proteomes" id="UP000267841">
    <property type="component" value="Unassembled WGS sequence"/>
</dbReference>
<dbReference type="GO" id="GO:0016020">
    <property type="term" value="C:membrane"/>
    <property type="evidence" value="ECO:0007669"/>
    <property type="project" value="InterPro"/>
</dbReference>
<feature type="transmembrane region" description="Helical" evidence="1">
    <location>
        <begin position="110"/>
        <end position="132"/>
    </location>
</feature>
<gene>
    <name evidence="2" type="ORF">BCF55_0813</name>
</gene>
<dbReference type="OrthoDB" id="2375575at2"/>
<protein>
    <submittedName>
        <fullName evidence="2">Putative membrane protein</fullName>
    </submittedName>
</protein>
<dbReference type="PANTHER" id="PTHR37692">
    <property type="entry name" value="HYPOTHETICAL MEMBRANE SPANNING PROTEIN"/>
    <property type="match status" value="1"/>
</dbReference>